<dbReference type="Gene3D" id="3.10.110.10">
    <property type="entry name" value="Ubiquitin Conjugating Enzyme"/>
    <property type="match status" value="1"/>
</dbReference>
<dbReference type="CDD" id="cd23814">
    <property type="entry name" value="UEV_AKTIP"/>
    <property type="match status" value="1"/>
</dbReference>
<dbReference type="EMBL" id="KE720815">
    <property type="protein sequence ID" value="ERF75299.1"/>
    <property type="molecule type" value="Genomic_DNA"/>
</dbReference>
<dbReference type="InterPro" id="IPR016135">
    <property type="entry name" value="UBQ-conjugating_enzyme/RWD"/>
</dbReference>
<feature type="region of interest" description="Disordered" evidence="1">
    <location>
        <begin position="224"/>
        <end position="263"/>
    </location>
</feature>
<keyword evidence="4" id="KW-1185">Reference proteome</keyword>
<name>U1I0B5_ENDPU</name>
<dbReference type="Pfam" id="PF00179">
    <property type="entry name" value="UQ_con"/>
    <property type="match status" value="1"/>
</dbReference>
<organism evidence="3 4">
    <name type="scientific">Endocarpon pusillum (strain Z07020 / HMAS-L-300199)</name>
    <name type="common">Lichen-forming fungus</name>
    <dbReference type="NCBI Taxonomy" id="1263415"/>
    <lineage>
        <taxon>Eukaryota</taxon>
        <taxon>Fungi</taxon>
        <taxon>Dikarya</taxon>
        <taxon>Ascomycota</taxon>
        <taxon>Pezizomycotina</taxon>
        <taxon>Eurotiomycetes</taxon>
        <taxon>Chaetothyriomycetidae</taxon>
        <taxon>Verrucariales</taxon>
        <taxon>Verrucariaceae</taxon>
        <taxon>Endocarpon</taxon>
    </lineage>
</organism>
<gene>
    <name evidence="3" type="ORF">EPUS_00091</name>
</gene>
<dbReference type="RefSeq" id="XP_007787311.1">
    <property type="nucleotide sequence ID" value="XM_007789121.1"/>
</dbReference>
<dbReference type="HOGENOM" id="CLU_040072_0_0_1"/>
<evidence type="ECO:0000313" key="4">
    <source>
        <dbReference type="Proteomes" id="UP000019373"/>
    </source>
</evidence>
<dbReference type="Proteomes" id="UP000019373">
    <property type="component" value="Unassembled WGS sequence"/>
</dbReference>
<dbReference type="InterPro" id="IPR000608">
    <property type="entry name" value="UBC"/>
</dbReference>
<evidence type="ECO:0000313" key="3">
    <source>
        <dbReference type="EMBL" id="ERF75299.1"/>
    </source>
</evidence>
<dbReference type="GeneID" id="19235156"/>
<dbReference type="eggNOG" id="KOG0429">
    <property type="taxonomic scope" value="Eukaryota"/>
</dbReference>
<proteinExistence type="predicted"/>
<dbReference type="SUPFAM" id="SSF54495">
    <property type="entry name" value="UBC-like"/>
    <property type="match status" value="1"/>
</dbReference>
<accession>U1I0B5</accession>
<dbReference type="OrthoDB" id="5596422at2759"/>
<sequence length="334" mass="36493">MSHSNLPNIPSFRKQHLLLEYASLKLRCPRGIYLSLNPGDPSSWSGVFFVRTVTGPYSPAVLRFNVSFPSQYPDDPPLVTFATDIFHPLLVPLTTYTFSTSAGDANDTVSASDEDRLPQGGFSLRDGFPEWFARGNKAGCKVMDLDGHSQRSGYRSSSASRDVSVEPADVPLDQETVSMARPSGKIPSKPVAIVDVLAYLKSTFEDPAMLDRLPLEAAGNPGAWHAWQSHRGHSRAPGSAVALDSDQRSSSASHGPPKLPDSWNWEGVWENRVKSGIQHSLSDPVLFGNKDGRPGDKRAEMIRFSRMDSEQLKEICDTITNSRNTGAKPRSGPA</sequence>
<dbReference type="AlphaFoldDB" id="U1I0B5"/>
<evidence type="ECO:0000256" key="1">
    <source>
        <dbReference type="SAM" id="MobiDB-lite"/>
    </source>
</evidence>
<evidence type="ECO:0000259" key="2">
    <source>
        <dbReference type="PROSITE" id="PS50127"/>
    </source>
</evidence>
<dbReference type="PROSITE" id="PS50127">
    <property type="entry name" value="UBC_2"/>
    <property type="match status" value="1"/>
</dbReference>
<feature type="domain" description="UBC core" evidence="2">
    <location>
        <begin position="12"/>
        <end position="177"/>
    </location>
</feature>
<protein>
    <recommendedName>
        <fullName evidence="2">UBC core domain-containing protein</fullName>
    </recommendedName>
</protein>
<reference evidence="4" key="1">
    <citation type="journal article" date="2014" name="BMC Genomics">
        <title>Genome characteristics reveal the impact of lichenization on lichen-forming fungus Endocarpon pusillum Hedwig (Verrucariales, Ascomycota).</title>
        <authorList>
            <person name="Wang Y.-Y."/>
            <person name="Liu B."/>
            <person name="Zhang X.-Y."/>
            <person name="Zhou Q.-M."/>
            <person name="Zhang T."/>
            <person name="Li H."/>
            <person name="Yu Y.-F."/>
            <person name="Zhang X.-L."/>
            <person name="Hao X.-Y."/>
            <person name="Wang M."/>
            <person name="Wang L."/>
            <person name="Wei J.-C."/>
        </authorList>
    </citation>
    <scope>NUCLEOTIDE SEQUENCE [LARGE SCALE GENOMIC DNA]</scope>
    <source>
        <strain evidence="4">Z07020 / HMAS-L-300199</strain>
    </source>
</reference>
<dbReference type="OMA" id="DGIWAKR"/>